<evidence type="ECO:0000313" key="3">
    <source>
        <dbReference type="Proteomes" id="UP001054945"/>
    </source>
</evidence>
<dbReference type="GO" id="GO:2001136">
    <property type="term" value="P:negative regulation of endocytic recycling"/>
    <property type="evidence" value="ECO:0007669"/>
    <property type="project" value="TreeGrafter"/>
</dbReference>
<comment type="caution">
    <text evidence="2">The sequence shown here is derived from an EMBL/GenBank/DDBJ whole genome shotgun (WGS) entry which is preliminary data.</text>
</comment>
<evidence type="ECO:0000313" key="2">
    <source>
        <dbReference type="EMBL" id="GIY96631.1"/>
    </source>
</evidence>
<dbReference type="GO" id="GO:0005737">
    <property type="term" value="C:cytoplasm"/>
    <property type="evidence" value="ECO:0007669"/>
    <property type="project" value="TreeGrafter"/>
</dbReference>
<dbReference type="SUPFAM" id="SSF52949">
    <property type="entry name" value="Macro domain-like"/>
    <property type="match status" value="1"/>
</dbReference>
<dbReference type="Pfam" id="PF13716">
    <property type="entry name" value="CRAL_TRIO_2"/>
    <property type="match status" value="1"/>
</dbReference>
<dbReference type="PANTHER" id="PTHR45808">
    <property type="entry name" value="RHO GTPASE-ACTIVATING PROTEIN 68F"/>
    <property type="match status" value="1"/>
</dbReference>
<dbReference type="InterPro" id="IPR036865">
    <property type="entry name" value="CRAL-TRIO_dom_sf"/>
</dbReference>
<protein>
    <submittedName>
        <fullName evidence="2">Protein GDAP2 homolog</fullName>
    </submittedName>
</protein>
<dbReference type="CDD" id="cd00170">
    <property type="entry name" value="SEC14"/>
    <property type="match status" value="1"/>
</dbReference>
<proteinExistence type="predicted"/>
<dbReference type="AlphaFoldDB" id="A0AAV4XRN5"/>
<name>A0AAV4XRN5_CAEEX</name>
<dbReference type="SUPFAM" id="SSF52087">
    <property type="entry name" value="CRAL/TRIO domain"/>
    <property type="match status" value="1"/>
</dbReference>
<dbReference type="Proteomes" id="UP001054945">
    <property type="component" value="Unassembled WGS sequence"/>
</dbReference>
<organism evidence="2 3">
    <name type="scientific">Caerostris extrusa</name>
    <name type="common">Bark spider</name>
    <name type="synonym">Caerostris bankana</name>
    <dbReference type="NCBI Taxonomy" id="172846"/>
    <lineage>
        <taxon>Eukaryota</taxon>
        <taxon>Metazoa</taxon>
        <taxon>Ecdysozoa</taxon>
        <taxon>Arthropoda</taxon>
        <taxon>Chelicerata</taxon>
        <taxon>Arachnida</taxon>
        <taxon>Araneae</taxon>
        <taxon>Araneomorphae</taxon>
        <taxon>Entelegynae</taxon>
        <taxon>Araneoidea</taxon>
        <taxon>Araneidae</taxon>
        <taxon>Caerostris</taxon>
    </lineage>
</organism>
<gene>
    <name evidence="2" type="primary">gdap2</name>
    <name evidence="2" type="ORF">CEXT_75771</name>
</gene>
<dbReference type="PROSITE" id="PS50191">
    <property type="entry name" value="CRAL_TRIO"/>
    <property type="match status" value="1"/>
</dbReference>
<dbReference type="InterPro" id="IPR001251">
    <property type="entry name" value="CRAL-TRIO_dom"/>
</dbReference>
<feature type="non-terminal residue" evidence="2">
    <location>
        <position position="1"/>
    </location>
</feature>
<dbReference type="GO" id="GO:0007264">
    <property type="term" value="P:small GTPase-mediated signal transduction"/>
    <property type="evidence" value="ECO:0007669"/>
    <property type="project" value="TreeGrafter"/>
</dbReference>
<sequence length="217" mass="25616">DKYGRPVVVFIGQRFKVNQVDLNKVVMYMILTLDSIVQKDYVVVYFHTLTTNENNPSLTFLRDVYSILEYKYKKNLRTFYIVHPTFWSRVNGVRYCQPSQEHNLGQVGLCVINSLRRNYPPHDGAHIALRTVRRFLEKYGPAFDLIVFAVEDVDVGIYELLMPLYYPRSKEEEEYALYYLPRDIGGENGEAYIPERQMRIVERPFKVVEGLKNFSMY</sequence>
<evidence type="ECO:0000259" key="1">
    <source>
        <dbReference type="PROSITE" id="PS50191"/>
    </source>
</evidence>
<accession>A0AAV4XRN5</accession>
<dbReference type="GO" id="GO:0005096">
    <property type="term" value="F:GTPase activator activity"/>
    <property type="evidence" value="ECO:0007669"/>
    <property type="project" value="TreeGrafter"/>
</dbReference>
<dbReference type="Gene3D" id="3.40.525.10">
    <property type="entry name" value="CRAL-TRIO lipid binding domain"/>
    <property type="match status" value="1"/>
</dbReference>
<keyword evidence="3" id="KW-1185">Reference proteome</keyword>
<dbReference type="PANTHER" id="PTHR45808:SF6">
    <property type="entry name" value="RHO GTPASE-ACTIVATING PROTEIN 1"/>
    <property type="match status" value="1"/>
</dbReference>
<dbReference type="InterPro" id="IPR043472">
    <property type="entry name" value="Macro_dom-like"/>
</dbReference>
<feature type="domain" description="CRAL-TRIO" evidence="1">
    <location>
        <begin position="1"/>
        <end position="192"/>
    </location>
</feature>
<dbReference type="EMBL" id="BPLR01000683">
    <property type="protein sequence ID" value="GIY96631.1"/>
    <property type="molecule type" value="Genomic_DNA"/>
</dbReference>
<reference evidence="2 3" key="1">
    <citation type="submission" date="2021-06" db="EMBL/GenBank/DDBJ databases">
        <title>Caerostris extrusa draft genome.</title>
        <authorList>
            <person name="Kono N."/>
            <person name="Arakawa K."/>
        </authorList>
    </citation>
    <scope>NUCLEOTIDE SEQUENCE [LARGE SCALE GENOMIC DNA]</scope>
</reference>